<evidence type="ECO:0000259" key="6">
    <source>
        <dbReference type="Pfam" id="PF04932"/>
    </source>
</evidence>
<dbReference type="AlphaFoldDB" id="A0A1U7IJY3"/>
<feature type="transmembrane region" description="Helical" evidence="5">
    <location>
        <begin position="27"/>
        <end position="54"/>
    </location>
</feature>
<dbReference type="PANTHER" id="PTHR37422:SF13">
    <property type="entry name" value="LIPOPOLYSACCHARIDE BIOSYNTHESIS PROTEIN PA4999-RELATED"/>
    <property type="match status" value="1"/>
</dbReference>
<comment type="caution">
    <text evidence="7">The sequence shown here is derived from an EMBL/GenBank/DDBJ whole genome shotgun (WGS) entry which is preliminary data.</text>
</comment>
<gene>
    <name evidence="7" type="ORF">NIES2119_12510</name>
</gene>
<evidence type="ECO:0000256" key="5">
    <source>
        <dbReference type="SAM" id="Phobius"/>
    </source>
</evidence>
<reference evidence="7 8" key="1">
    <citation type="submission" date="2016-11" db="EMBL/GenBank/DDBJ databases">
        <title>Draft Genome Sequences of Nine Cyanobacterial Strains from Diverse Habitats.</title>
        <authorList>
            <person name="Zhu T."/>
            <person name="Hou S."/>
            <person name="Lu X."/>
            <person name="Hess W.R."/>
        </authorList>
    </citation>
    <scope>NUCLEOTIDE SEQUENCE [LARGE SCALE GENOMIC DNA]</scope>
    <source>
        <strain evidence="7 8">IAM M-71</strain>
    </source>
</reference>
<feature type="transmembrane region" description="Helical" evidence="5">
    <location>
        <begin position="359"/>
        <end position="381"/>
    </location>
</feature>
<feature type="transmembrane region" description="Helical" evidence="5">
    <location>
        <begin position="233"/>
        <end position="250"/>
    </location>
</feature>
<dbReference type="PANTHER" id="PTHR37422">
    <property type="entry name" value="TEICHURONIC ACID BIOSYNTHESIS PROTEIN TUAE"/>
    <property type="match status" value="1"/>
</dbReference>
<keyword evidence="3 5" id="KW-1133">Transmembrane helix</keyword>
<organism evidence="7 8">
    <name type="scientific">[Phormidium ambiguum] IAM M-71</name>
    <dbReference type="NCBI Taxonomy" id="454136"/>
    <lineage>
        <taxon>Bacteria</taxon>
        <taxon>Bacillati</taxon>
        <taxon>Cyanobacteriota</taxon>
        <taxon>Cyanophyceae</taxon>
        <taxon>Oscillatoriophycideae</taxon>
        <taxon>Aerosakkonematales</taxon>
        <taxon>Aerosakkonemataceae</taxon>
        <taxon>Floridanema</taxon>
    </lineage>
</organism>
<dbReference type="GO" id="GO:0016020">
    <property type="term" value="C:membrane"/>
    <property type="evidence" value="ECO:0007669"/>
    <property type="project" value="UniProtKB-SubCell"/>
</dbReference>
<protein>
    <recommendedName>
        <fullName evidence="6">O-antigen ligase-related domain-containing protein</fullName>
    </recommendedName>
</protein>
<feature type="transmembrane region" description="Helical" evidence="5">
    <location>
        <begin position="171"/>
        <end position="193"/>
    </location>
</feature>
<dbReference type="EMBL" id="MRCE01000011">
    <property type="protein sequence ID" value="OKH37527.1"/>
    <property type="molecule type" value="Genomic_DNA"/>
</dbReference>
<dbReference type="InterPro" id="IPR051533">
    <property type="entry name" value="WaaL-like"/>
</dbReference>
<proteinExistence type="predicted"/>
<evidence type="ECO:0000256" key="3">
    <source>
        <dbReference type="ARBA" id="ARBA00022989"/>
    </source>
</evidence>
<feature type="transmembrane region" description="Helical" evidence="5">
    <location>
        <begin position="123"/>
        <end position="143"/>
    </location>
</feature>
<evidence type="ECO:0000313" key="7">
    <source>
        <dbReference type="EMBL" id="OKH37527.1"/>
    </source>
</evidence>
<name>A0A1U7IJY3_9CYAN</name>
<evidence type="ECO:0000256" key="2">
    <source>
        <dbReference type="ARBA" id="ARBA00022692"/>
    </source>
</evidence>
<dbReference type="STRING" id="454136.NIES2119_12510"/>
<feature type="transmembrane region" description="Helical" evidence="5">
    <location>
        <begin position="66"/>
        <end position="85"/>
    </location>
</feature>
<evidence type="ECO:0000256" key="1">
    <source>
        <dbReference type="ARBA" id="ARBA00004141"/>
    </source>
</evidence>
<feature type="transmembrane region" description="Helical" evidence="5">
    <location>
        <begin position="416"/>
        <end position="435"/>
    </location>
</feature>
<evidence type="ECO:0000313" key="8">
    <source>
        <dbReference type="Proteomes" id="UP000185860"/>
    </source>
</evidence>
<comment type="subcellular location">
    <subcellularLocation>
        <location evidence="1">Membrane</location>
        <topology evidence="1">Multi-pass membrane protein</topology>
    </subcellularLocation>
</comment>
<dbReference type="RefSeq" id="WP_073593815.1">
    <property type="nucleotide sequence ID" value="NZ_MRCE01000011.1"/>
</dbReference>
<accession>A0A1U7IJY3</accession>
<dbReference type="OrthoDB" id="547142at2"/>
<keyword evidence="2 5" id="KW-0812">Transmembrane</keyword>
<feature type="transmembrane region" description="Helical" evidence="5">
    <location>
        <begin position="255"/>
        <end position="274"/>
    </location>
</feature>
<dbReference type="Proteomes" id="UP000185860">
    <property type="component" value="Unassembled WGS sequence"/>
</dbReference>
<dbReference type="InterPro" id="IPR007016">
    <property type="entry name" value="O-antigen_ligase-rel_domated"/>
</dbReference>
<keyword evidence="4 5" id="KW-0472">Membrane</keyword>
<feature type="transmembrane region" description="Helical" evidence="5">
    <location>
        <begin position="205"/>
        <end position="227"/>
    </location>
</feature>
<evidence type="ECO:0000256" key="4">
    <source>
        <dbReference type="ARBA" id="ARBA00023136"/>
    </source>
</evidence>
<feature type="domain" description="O-antigen ligase-related" evidence="6">
    <location>
        <begin position="218"/>
        <end position="368"/>
    </location>
</feature>
<feature type="transmembrane region" description="Helical" evidence="5">
    <location>
        <begin position="91"/>
        <end position="111"/>
    </location>
</feature>
<dbReference type="Pfam" id="PF04932">
    <property type="entry name" value="Wzy_C"/>
    <property type="match status" value="1"/>
</dbReference>
<feature type="transmembrane region" description="Helical" evidence="5">
    <location>
        <begin position="393"/>
        <end position="410"/>
    </location>
</feature>
<sequence length="454" mass="51000">MKEKLFNFKIKTSHFHPDSGLQLLWNMFGLGLLSFPVIPAVGMVLLSLSALGTWWKKYRQIISQPLTWGLAILTVLLVIVSSFGYYRTEAYLGLGNLIPQFIFFTGISALIQTPAQLRRISWILVITSVPVVIFGLIQILLGWGTVGEVQSFLGLAIAPTGNPPGRMSANFMYANILAAYLTIVFILNLGLLIENFPKKRISQSLILNPQLLFLGLSLLGNSLALLLTNSRNGWAIAVFAALTFAVYLGWRWLIFIVGTISGIVLLSAFAPSPIREPFRKIVPYFIWGRLSDEMFGDRPIPLLRSTQWNFAWSLTQQRPLTGWGLRNFSPLYISKYSSYQMPIWLGHPHNLFLMLTAEIGIPATILFCSLVGWIIFQAFVLIRDWSDTPADKLMFFTHLVAFFGCILFNTADVTMFDLRVNALGWLLLAGIWGVICNHKSKKRKNLNGADYNPS</sequence>